<dbReference type="EMBL" id="LNQE01000207">
    <property type="protein sequence ID" value="KUG28549.1"/>
    <property type="molecule type" value="Genomic_DNA"/>
</dbReference>
<dbReference type="HAMAP" id="MF_01398">
    <property type="entry name" value="ATP_synth_b_bprime"/>
    <property type="match status" value="1"/>
</dbReference>
<protein>
    <submittedName>
        <fullName evidence="14">Atp synthase b chain</fullName>
        <ecNumber evidence="14">3.6.3.14</ecNumber>
    </submittedName>
</protein>
<evidence type="ECO:0000256" key="7">
    <source>
        <dbReference type="ARBA" id="ARBA00022781"/>
    </source>
</evidence>
<comment type="caution">
    <text evidence="14">The sequence shown here is derived from an EMBL/GenBank/DDBJ whole genome shotgun (WGS) entry which is preliminary data.</text>
</comment>
<keyword evidence="6 13" id="KW-0812">Transmembrane</keyword>
<dbReference type="GO" id="GO:0046961">
    <property type="term" value="F:proton-transporting ATPase activity, rotational mechanism"/>
    <property type="evidence" value="ECO:0007669"/>
    <property type="project" value="TreeGrafter"/>
</dbReference>
<evidence type="ECO:0000256" key="6">
    <source>
        <dbReference type="ARBA" id="ARBA00022692"/>
    </source>
</evidence>
<evidence type="ECO:0000256" key="12">
    <source>
        <dbReference type="SAM" id="Coils"/>
    </source>
</evidence>
<accession>A0A0W8G5W8</accession>
<feature type="transmembrane region" description="Helical" evidence="13">
    <location>
        <begin position="40"/>
        <end position="58"/>
    </location>
</feature>
<keyword evidence="5" id="KW-0138">CF(0)</keyword>
<dbReference type="GO" id="GO:0016787">
    <property type="term" value="F:hydrolase activity"/>
    <property type="evidence" value="ECO:0007669"/>
    <property type="project" value="UniProtKB-KW"/>
</dbReference>
<organism evidence="14">
    <name type="scientific">hydrocarbon metagenome</name>
    <dbReference type="NCBI Taxonomy" id="938273"/>
    <lineage>
        <taxon>unclassified sequences</taxon>
        <taxon>metagenomes</taxon>
        <taxon>ecological metagenomes</taxon>
    </lineage>
</organism>
<comment type="function">
    <text evidence="11">F(1)F(0) ATP synthase produces ATP from ADP in the presence of a proton or sodium gradient. F-type ATPases consist of two structural domains, F(1) containing the extramembraneous catalytic core and F(0) containing the membrane proton channel, linked together by a central stalk and a peripheral stalk. During catalysis, ATP synthesis in the catalytic domain of F(1) is coupled via a rotary mechanism of the central stalk subunits to proton translocation.</text>
</comment>
<evidence type="ECO:0000256" key="10">
    <source>
        <dbReference type="ARBA" id="ARBA00023136"/>
    </source>
</evidence>
<keyword evidence="7" id="KW-0375">Hydrogen ion transport</keyword>
<keyword evidence="9" id="KW-0406">Ion transport</keyword>
<evidence type="ECO:0000256" key="8">
    <source>
        <dbReference type="ARBA" id="ARBA00022989"/>
    </source>
</evidence>
<dbReference type="GO" id="GO:0015986">
    <property type="term" value="P:proton motive force-driven ATP synthesis"/>
    <property type="evidence" value="ECO:0007669"/>
    <property type="project" value="InterPro"/>
</dbReference>
<dbReference type="InterPro" id="IPR050059">
    <property type="entry name" value="ATP_synthase_B_chain"/>
</dbReference>
<dbReference type="PANTHER" id="PTHR33445">
    <property type="entry name" value="ATP SYNTHASE SUBUNIT B', CHLOROPLASTIC"/>
    <property type="match status" value="1"/>
</dbReference>
<proteinExistence type="inferred from homology"/>
<keyword evidence="14" id="KW-0378">Hydrolase</keyword>
<dbReference type="GO" id="GO:0012505">
    <property type="term" value="C:endomembrane system"/>
    <property type="evidence" value="ECO:0007669"/>
    <property type="project" value="UniProtKB-SubCell"/>
</dbReference>
<dbReference type="Pfam" id="PF00430">
    <property type="entry name" value="ATP-synt_B"/>
    <property type="match status" value="1"/>
</dbReference>
<gene>
    <name evidence="14" type="ORF">ASZ90_001569</name>
</gene>
<comment type="similarity">
    <text evidence="3">Belongs to the ATPase B chain family.</text>
</comment>
<evidence type="ECO:0000256" key="3">
    <source>
        <dbReference type="ARBA" id="ARBA00005513"/>
    </source>
</evidence>
<comment type="subcellular location">
    <subcellularLocation>
        <location evidence="2">Endomembrane system</location>
    </subcellularLocation>
    <subcellularLocation>
        <location evidence="1">Membrane</location>
        <topology evidence="1">Single-pass membrane protein</topology>
    </subcellularLocation>
</comment>
<dbReference type="InterPro" id="IPR002146">
    <property type="entry name" value="ATP_synth_b/b'su_bac/chlpt"/>
</dbReference>
<evidence type="ECO:0000256" key="2">
    <source>
        <dbReference type="ARBA" id="ARBA00004308"/>
    </source>
</evidence>
<dbReference type="AlphaFoldDB" id="A0A0W8G5W8"/>
<feature type="coiled-coil region" evidence="12">
    <location>
        <begin position="69"/>
        <end position="128"/>
    </location>
</feature>
<keyword evidence="8 13" id="KW-1133">Transmembrane helix</keyword>
<keyword evidence="10 13" id="KW-0472">Membrane</keyword>
<evidence type="ECO:0000256" key="9">
    <source>
        <dbReference type="ARBA" id="ARBA00023065"/>
    </source>
</evidence>
<keyword evidence="12" id="KW-0175">Coiled coil</keyword>
<keyword evidence="4" id="KW-0813">Transport</keyword>
<evidence type="ECO:0000256" key="13">
    <source>
        <dbReference type="SAM" id="Phobius"/>
    </source>
</evidence>
<evidence type="ECO:0000256" key="11">
    <source>
        <dbReference type="ARBA" id="ARBA00025198"/>
    </source>
</evidence>
<dbReference type="EC" id="3.6.3.14" evidence="14"/>
<reference evidence="14" key="1">
    <citation type="journal article" date="2015" name="Proc. Natl. Acad. Sci. U.S.A.">
        <title>Networks of energetic and metabolic interactions define dynamics in microbial communities.</title>
        <authorList>
            <person name="Embree M."/>
            <person name="Liu J.K."/>
            <person name="Al-Bassam M.M."/>
            <person name="Zengler K."/>
        </authorList>
    </citation>
    <scope>NUCLEOTIDE SEQUENCE</scope>
</reference>
<dbReference type="PANTHER" id="PTHR33445:SF1">
    <property type="entry name" value="ATP SYNTHASE SUBUNIT B"/>
    <property type="match status" value="1"/>
</dbReference>
<evidence type="ECO:0000256" key="5">
    <source>
        <dbReference type="ARBA" id="ARBA00022547"/>
    </source>
</evidence>
<name>A0A0W8G5W8_9ZZZZ</name>
<dbReference type="CDD" id="cd06503">
    <property type="entry name" value="ATP-synt_Fo_b"/>
    <property type="match status" value="1"/>
</dbReference>
<dbReference type="GO" id="GO:0045259">
    <property type="term" value="C:proton-transporting ATP synthase complex"/>
    <property type="evidence" value="ECO:0007669"/>
    <property type="project" value="UniProtKB-KW"/>
</dbReference>
<sequence length="191" mass="21069">MKGFIKVTAMGALLVLAMAAVAWASAEGGEAHGLNWKDFGFRVVNFILVVGVIWKLAGKKMGDFFRGRRVQIENQLSDLETRKIEAEKGLKTIEASIANLEAEKRQIVEEYRKQGEALRDSIVAAAEEKAVTIKAQAAVTAEQEAKLAVERLRAEMADMVVDAARDMLAGKLSEKDQDKLVDEYLTKVVFN</sequence>
<evidence type="ECO:0000256" key="1">
    <source>
        <dbReference type="ARBA" id="ARBA00004167"/>
    </source>
</evidence>
<evidence type="ECO:0000313" key="14">
    <source>
        <dbReference type="EMBL" id="KUG28549.1"/>
    </source>
</evidence>
<evidence type="ECO:0000256" key="4">
    <source>
        <dbReference type="ARBA" id="ARBA00022448"/>
    </source>
</evidence>